<evidence type="ECO:0000313" key="3">
    <source>
        <dbReference type="Proteomes" id="UP000595437"/>
    </source>
</evidence>
<name>A0A7T8GSS4_CALRO</name>
<reference evidence="3" key="1">
    <citation type="submission" date="2021-01" db="EMBL/GenBank/DDBJ databases">
        <title>Caligus Genome Assembly.</title>
        <authorList>
            <person name="Gallardo-Escarate C."/>
        </authorList>
    </citation>
    <scope>NUCLEOTIDE SEQUENCE [LARGE SCALE GENOMIC DNA]</scope>
</reference>
<dbReference type="EMBL" id="CP045905">
    <property type="protein sequence ID" value="QQP36816.1"/>
    <property type="molecule type" value="Genomic_DNA"/>
</dbReference>
<gene>
    <name evidence="2" type="ORF">FKW44_022024</name>
</gene>
<protein>
    <submittedName>
        <fullName evidence="2">Uncharacterized protein</fullName>
    </submittedName>
</protein>
<dbReference type="AlphaFoldDB" id="A0A7T8GSS4"/>
<evidence type="ECO:0000313" key="2">
    <source>
        <dbReference type="EMBL" id="QQP36816.1"/>
    </source>
</evidence>
<organism evidence="2 3">
    <name type="scientific">Caligus rogercresseyi</name>
    <name type="common">Sea louse</name>
    <dbReference type="NCBI Taxonomy" id="217165"/>
    <lineage>
        <taxon>Eukaryota</taxon>
        <taxon>Metazoa</taxon>
        <taxon>Ecdysozoa</taxon>
        <taxon>Arthropoda</taxon>
        <taxon>Crustacea</taxon>
        <taxon>Multicrustacea</taxon>
        <taxon>Hexanauplia</taxon>
        <taxon>Copepoda</taxon>
        <taxon>Siphonostomatoida</taxon>
        <taxon>Caligidae</taxon>
        <taxon>Caligus</taxon>
    </lineage>
</organism>
<proteinExistence type="predicted"/>
<sequence>MSLVFVASMPLIWLPRGFRLNAATYIEELHTKLLLGSGNISNSRGGAPAGWNTSPYS</sequence>
<feature type="region of interest" description="Disordered" evidence="1">
    <location>
        <begin position="38"/>
        <end position="57"/>
    </location>
</feature>
<dbReference type="Proteomes" id="UP000595437">
    <property type="component" value="Chromosome 16"/>
</dbReference>
<evidence type="ECO:0000256" key="1">
    <source>
        <dbReference type="SAM" id="MobiDB-lite"/>
    </source>
</evidence>
<accession>A0A7T8GSS4</accession>
<keyword evidence="3" id="KW-1185">Reference proteome</keyword>